<name>A0ABY5J136_9BACT</name>
<dbReference type="InterPro" id="IPR009014">
    <property type="entry name" value="Transketo_C/PFOR_II"/>
</dbReference>
<dbReference type="PANTHER" id="PTHR43522">
    <property type="entry name" value="TRANSKETOLASE"/>
    <property type="match status" value="1"/>
</dbReference>
<reference evidence="10" key="1">
    <citation type="submission" date="2022-07" db="EMBL/GenBank/DDBJ databases">
        <title>Complete genome of Mycoplasma equigenitalium type strain T37.</title>
        <authorList>
            <person name="Spergser J."/>
        </authorList>
    </citation>
    <scope>NUCLEOTIDE SEQUENCE</scope>
    <source>
        <strain evidence="10">T37</strain>
    </source>
</reference>
<evidence type="ECO:0000256" key="4">
    <source>
        <dbReference type="ARBA" id="ARBA00022679"/>
    </source>
</evidence>
<accession>A0ABY5J136</accession>
<keyword evidence="4" id="KW-0808">Transferase</keyword>
<sequence length="648" mass="72189">MNLDKKVIASMQGIALDAINKAGQGHIGMAIGAAPITYTLFSKLLHINKNDPKWINRDRFVLSAGHGSMSMYSIMHFLGLLSVEDIKNHKKLYSKTPSHPEIDSQDFVDASTGPLGQGIAMGVGMALSQKYLQNRVNKPGLNVIDHNIYVLHGDGCVQEGVALEAIQLAGTLNLDKLILIHDFNDVQIDSRANEVNNIDLVSYFQAQNFATFVVTEPTPENIEAALEKAKNANKPSYVQIHTVIAANTPVENTSAGHNGILDPEKTLAFKAKLGLDNKEPFEYDEDVYVHAQKHWEEKEKTYSEWQKTFEEFKKSHPEDFEFLNTLKEKTYKFDFSKVTFSETNVATRNYFSPIMKELENNPYIIGGSADLAAATKIKFAKTISEGGKYIKYGIREHAMTAINNGIFLHSNLKTIDSTFLAFADYAKGALRLGALMEIPSVHVYTHDSYQVGGDGPTHQPFDQIPMLRAMANVKVIRPCDETEMKFGFDKALNQNKEKYAIIACRQGIKSFNLLKEFKSAYVVKSTPKFDISLLASGSEVGLATEVADALAKENIKAQVVSVPLLQELVDNDKLAKELKLDKKPMFAIEATNDSMWFRLSKYNKIDAHLASTYGYSEDGGKVYALKGFSVENLVKKVKSFLIKKLLKK</sequence>
<evidence type="ECO:0000256" key="8">
    <source>
        <dbReference type="ARBA" id="ARBA00049473"/>
    </source>
</evidence>
<gene>
    <name evidence="10" type="ORF">NPA09_03480</name>
</gene>
<dbReference type="InterPro" id="IPR005475">
    <property type="entry name" value="Transketolase-like_Pyr-bd"/>
</dbReference>
<keyword evidence="5" id="KW-0479">Metal-binding</keyword>
<keyword evidence="7" id="KW-0786">Thiamine pyrophosphate</keyword>
<dbReference type="RefSeq" id="WP_129722760.1">
    <property type="nucleotide sequence ID" value="NZ_CP101808.1"/>
</dbReference>
<dbReference type="Pfam" id="PF00456">
    <property type="entry name" value="Transketolase_N"/>
    <property type="match status" value="1"/>
</dbReference>
<dbReference type="CDD" id="cd02012">
    <property type="entry name" value="TPP_TK"/>
    <property type="match status" value="1"/>
</dbReference>
<evidence type="ECO:0000256" key="7">
    <source>
        <dbReference type="ARBA" id="ARBA00023052"/>
    </source>
</evidence>
<evidence type="ECO:0000256" key="1">
    <source>
        <dbReference type="ARBA" id="ARBA00001946"/>
    </source>
</evidence>
<dbReference type="SUPFAM" id="SSF52922">
    <property type="entry name" value="TK C-terminal domain-like"/>
    <property type="match status" value="1"/>
</dbReference>
<evidence type="ECO:0000259" key="9">
    <source>
        <dbReference type="SMART" id="SM00861"/>
    </source>
</evidence>
<dbReference type="InterPro" id="IPR055152">
    <property type="entry name" value="Transketolase-like_C_2"/>
</dbReference>
<evidence type="ECO:0000313" key="10">
    <source>
        <dbReference type="EMBL" id="UUD36934.1"/>
    </source>
</evidence>
<comment type="catalytic activity">
    <reaction evidence="8">
        <text>D-sedoheptulose 7-phosphate + D-glyceraldehyde 3-phosphate = aldehydo-D-ribose 5-phosphate + D-xylulose 5-phosphate</text>
        <dbReference type="Rhea" id="RHEA:10508"/>
        <dbReference type="ChEBI" id="CHEBI:57483"/>
        <dbReference type="ChEBI" id="CHEBI:57737"/>
        <dbReference type="ChEBI" id="CHEBI:58273"/>
        <dbReference type="ChEBI" id="CHEBI:59776"/>
        <dbReference type="EC" id="2.2.1.1"/>
    </reaction>
</comment>
<evidence type="ECO:0000256" key="6">
    <source>
        <dbReference type="ARBA" id="ARBA00022842"/>
    </source>
</evidence>
<comment type="cofactor">
    <cofactor evidence="2">
        <name>thiamine diphosphate</name>
        <dbReference type="ChEBI" id="CHEBI:58937"/>
    </cofactor>
</comment>
<dbReference type="Pfam" id="PF22613">
    <property type="entry name" value="Transketolase_C_1"/>
    <property type="match status" value="1"/>
</dbReference>
<keyword evidence="6" id="KW-0460">Magnesium</keyword>
<comment type="similarity">
    <text evidence="3">Belongs to the transketolase family.</text>
</comment>
<dbReference type="InterPro" id="IPR029061">
    <property type="entry name" value="THDP-binding"/>
</dbReference>
<organism evidence="10 11">
    <name type="scientific">Mycoplasmopsis equigenitalium</name>
    <dbReference type="NCBI Taxonomy" id="114883"/>
    <lineage>
        <taxon>Bacteria</taxon>
        <taxon>Bacillati</taxon>
        <taxon>Mycoplasmatota</taxon>
        <taxon>Mycoplasmoidales</taxon>
        <taxon>Metamycoplasmataceae</taxon>
        <taxon>Mycoplasmopsis</taxon>
    </lineage>
</organism>
<dbReference type="Gene3D" id="3.40.50.970">
    <property type="match status" value="2"/>
</dbReference>
<feature type="domain" description="Transketolase-like pyrimidine-binding" evidence="9">
    <location>
        <begin position="345"/>
        <end position="510"/>
    </location>
</feature>
<proteinExistence type="inferred from homology"/>
<evidence type="ECO:0000256" key="5">
    <source>
        <dbReference type="ARBA" id="ARBA00022723"/>
    </source>
</evidence>
<dbReference type="Proteomes" id="UP001059576">
    <property type="component" value="Chromosome"/>
</dbReference>
<dbReference type="PANTHER" id="PTHR43522:SF2">
    <property type="entry name" value="TRANSKETOLASE 1-RELATED"/>
    <property type="match status" value="1"/>
</dbReference>
<protein>
    <submittedName>
        <fullName evidence="10">Transketolase</fullName>
    </submittedName>
</protein>
<keyword evidence="11" id="KW-1185">Reference proteome</keyword>
<comment type="cofactor">
    <cofactor evidence="1">
        <name>Mg(2+)</name>
        <dbReference type="ChEBI" id="CHEBI:18420"/>
    </cofactor>
</comment>
<dbReference type="InterPro" id="IPR005474">
    <property type="entry name" value="Transketolase_N"/>
</dbReference>
<dbReference type="CDD" id="cd07033">
    <property type="entry name" value="TPP_PYR_DXS_TK_like"/>
    <property type="match status" value="1"/>
</dbReference>
<dbReference type="SUPFAM" id="SSF52518">
    <property type="entry name" value="Thiamin diphosphate-binding fold (THDP-binding)"/>
    <property type="match status" value="2"/>
</dbReference>
<evidence type="ECO:0000313" key="11">
    <source>
        <dbReference type="Proteomes" id="UP001059576"/>
    </source>
</evidence>
<evidence type="ECO:0000256" key="2">
    <source>
        <dbReference type="ARBA" id="ARBA00001964"/>
    </source>
</evidence>
<dbReference type="EMBL" id="CP101808">
    <property type="protein sequence ID" value="UUD36934.1"/>
    <property type="molecule type" value="Genomic_DNA"/>
</dbReference>
<evidence type="ECO:0000256" key="3">
    <source>
        <dbReference type="ARBA" id="ARBA00007131"/>
    </source>
</evidence>
<dbReference type="Gene3D" id="3.40.50.920">
    <property type="match status" value="1"/>
</dbReference>
<dbReference type="Pfam" id="PF02779">
    <property type="entry name" value="Transket_pyr"/>
    <property type="match status" value="1"/>
</dbReference>
<dbReference type="SMART" id="SM00861">
    <property type="entry name" value="Transket_pyr"/>
    <property type="match status" value="1"/>
</dbReference>
<dbReference type="InterPro" id="IPR033247">
    <property type="entry name" value="Transketolase_fam"/>
</dbReference>